<dbReference type="EMBL" id="JAAGOA010000008">
    <property type="protein sequence ID" value="NEE01093.1"/>
    <property type="molecule type" value="Genomic_DNA"/>
</dbReference>
<protein>
    <submittedName>
        <fullName evidence="3">Activator of HSP90 ATPase</fullName>
    </submittedName>
</protein>
<evidence type="ECO:0000313" key="4">
    <source>
        <dbReference type="Proteomes" id="UP000475214"/>
    </source>
</evidence>
<sequence>MATDVDTIEREILIEAPLSRVWNIVTRAEHLGTWFADAGAEIDLRPGGVLTLTWKEYGAHDGRVETVEPPHTFAFRWALRTGEPITDGNSTLVVFTLSAEGESTRLKVVESGFTALAVDAAGRAKHIEENTQGWRAELDELRVYAESAGA</sequence>
<dbReference type="AlphaFoldDB" id="A0A6L9S7X3"/>
<gene>
    <name evidence="3" type="ORF">G1H10_13035</name>
</gene>
<feature type="domain" description="Activator of Hsp90 ATPase homologue 1/2-like C-terminal" evidence="2">
    <location>
        <begin position="16"/>
        <end position="146"/>
    </location>
</feature>
<evidence type="ECO:0000256" key="1">
    <source>
        <dbReference type="ARBA" id="ARBA00006817"/>
    </source>
</evidence>
<proteinExistence type="inferred from homology"/>
<accession>A0A6L9S7X3</accession>
<evidence type="ECO:0000259" key="2">
    <source>
        <dbReference type="Pfam" id="PF08327"/>
    </source>
</evidence>
<dbReference type="RefSeq" id="WP_163738120.1">
    <property type="nucleotide sequence ID" value="NZ_JAAGOA010000008.1"/>
</dbReference>
<dbReference type="SUPFAM" id="SSF55961">
    <property type="entry name" value="Bet v1-like"/>
    <property type="match status" value="1"/>
</dbReference>
<keyword evidence="4" id="KW-1185">Reference proteome</keyword>
<organism evidence="3 4">
    <name type="scientific">Phytoactinopolyspora halotolerans</name>
    <dbReference type="NCBI Taxonomy" id="1981512"/>
    <lineage>
        <taxon>Bacteria</taxon>
        <taxon>Bacillati</taxon>
        <taxon>Actinomycetota</taxon>
        <taxon>Actinomycetes</taxon>
        <taxon>Jiangellales</taxon>
        <taxon>Jiangellaceae</taxon>
        <taxon>Phytoactinopolyspora</taxon>
    </lineage>
</organism>
<comment type="caution">
    <text evidence="3">The sequence shown here is derived from an EMBL/GenBank/DDBJ whole genome shotgun (WGS) entry which is preliminary data.</text>
</comment>
<dbReference type="Pfam" id="PF08327">
    <property type="entry name" value="AHSA1"/>
    <property type="match status" value="1"/>
</dbReference>
<dbReference type="InterPro" id="IPR013538">
    <property type="entry name" value="ASHA1/2-like_C"/>
</dbReference>
<dbReference type="CDD" id="cd08898">
    <property type="entry name" value="SRPBCC_CalC_Aha1-like_5"/>
    <property type="match status" value="1"/>
</dbReference>
<comment type="similarity">
    <text evidence="1">Belongs to the AHA1 family.</text>
</comment>
<reference evidence="3 4" key="1">
    <citation type="submission" date="2020-02" db="EMBL/GenBank/DDBJ databases">
        <authorList>
            <person name="Li X.-J."/>
            <person name="Han X.-M."/>
        </authorList>
    </citation>
    <scope>NUCLEOTIDE SEQUENCE [LARGE SCALE GENOMIC DNA]</scope>
    <source>
        <strain evidence="3 4">CCTCC AB 2017055</strain>
    </source>
</reference>
<dbReference type="Proteomes" id="UP000475214">
    <property type="component" value="Unassembled WGS sequence"/>
</dbReference>
<name>A0A6L9S7X3_9ACTN</name>
<dbReference type="InterPro" id="IPR023393">
    <property type="entry name" value="START-like_dom_sf"/>
</dbReference>
<evidence type="ECO:0000313" key="3">
    <source>
        <dbReference type="EMBL" id="NEE01093.1"/>
    </source>
</evidence>
<dbReference type="Gene3D" id="3.30.530.20">
    <property type="match status" value="1"/>
</dbReference>